<evidence type="ECO:0000313" key="2">
    <source>
        <dbReference type="Proteomes" id="UP000438429"/>
    </source>
</evidence>
<organism evidence="1 2">
    <name type="scientific">Scophthalmus maximus</name>
    <name type="common">Turbot</name>
    <name type="synonym">Psetta maxima</name>
    <dbReference type="NCBI Taxonomy" id="52904"/>
    <lineage>
        <taxon>Eukaryota</taxon>
        <taxon>Metazoa</taxon>
        <taxon>Chordata</taxon>
        <taxon>Craniata</taxon>
        <taxon>Vertebrata</taxon>
        <taxon>Euteleostomi</taxon>
        <taxon>Actinopterygii</taxon>
        <taxon>Neopterygii</taxon>
        <taxon>Teleostei</taxon>
        <taxon>Neoteleostei</taxon>
        <taxon>Acanthomorphata</taxon>
        <taxon>Carangaria</taxon>
        <taxon>Pleuronectiformes</taxon>
        <taxon>Pleuronectoidei</taxon>
        <taxon>Scophthalmidae</taxon>
        <taxon>Scophthalmus</taxon>
    </lineage>
</organism>
<reference evidence="1 2" key="1">
    <citation type="submission" date="2019-06" db="EMBL/GenBank/DDBJ databases">
        <title>Draft genomes of female and male turbot (Scophthalmus maximus).</title>
        <authorList>
            <person name="Xu H."/>
            <person name="Xu X.-W."/>
            <person name="Shao C."/>
            <person name="Chen S."/>
        </authorList>
    </citation>
    <scope>NUCLEOTIDE SEQUENCE [LARGE SCALE GENOMIC DNA]</scope>
    <source>
        <strain evidence="1">Ysfricsl-2016a</strain>
        <tissue evidence="1">Blood</tissue>
    </source>
</reference>
<accession>A0A6A4TLQ3</accession>
<name>A0A6A4TLQ3_SCOMX</name>
<protein>
    <submittedName>
        <fullName evidence="1">Uncharacterized protein</fullName>
    </submittedName>
</protein>
<evidence type="ECO:0000313" key="1">
    <source>
        <dbReference type="EMBL" id="KAF0044550.1"/>
    </source>
</evidence>
<dbReference type="Proteomes" id="UP000438429">
    <property type="component" value="Unassembled WGS sequence"/>
</dbReference>
<proteinExistence type="predicted"/>
<dbReference type="AlphaFoldDB" id="A0A6A4TLQ3"/>
<sequence length="138" mass="15583">MFLTAATRRAGDTNWSFADTCRSERAAHALLRDQSKSSVNQKRLRPCLRKRRPFTSYTHGDPALNMLMSAGSSRREAEALIEAIHCSTKQPLQGKTGIFNGADSHITCKQMIVCLQMFVFLKRGHEQEKIRGRQCEQG</sequence>
<comment type="caution">
    <text evidence="1">The sequence shown here is derived from an EMBL/GenBank/DDBJ whole genome shotgun (WGS) entry which is preliminary data.</text>
</comment>
<dbReference type="EMBL" id="VEVO01000003">
    <property type="protein sequence ID" value="KAF0044550.1"/>
    <property type="molecule type" value="Genomic_DNA"/>
</dbReference>
<gene>
    <name evidence="1" type="ORF">F2P81_003708</name>
</gene>